<name>A0ACA9SEA5_9GLOM</name>
<protein>
    <submittedName>
        <fullName evidence="1">7263_t:CDS:1</fullName>
    </submittedName>
</protein>
<comment type="caution">
    <text evidence="1">The sequence shown here is derived from an EMBL/GenBank/DDBJ whole genome shotgun (WGS) entry which is preliminary data.</text>
</comment>
<evidence type="ECO:0000313" key="1">
    <source>
        <dbReference type="EMBL" id="CAG8837091.1"/>
    </source>
</evidence>
<gene>
    <name evidence="1" type="ORF">RPERSI_LOCUS30169</name>
</gene>
<reference evidence="1" key="1">
    <citation type="submission" date="2021-06" db="EMBL/GenBank/DDBJ databases">
        <authorList>
            <person name="Kallberg Y."/>
            <person name="Tangrot J."/>
            <person name="Rosling A."/>
        </authorList>
    </citation>
    <scope>NUCLEOTIDE SEQUENCE</scope>
    <source>
        <strain evidence="1">MA461A</strain>
    </source>
</reference>
<sequence>IVAKQISLEAQLSKNEPELKRFTDRLAFTMEGVRDDAILFTFTCIYENDPSQPCSFTLDVGETIYTVLECNPPLDQIEELVTLLNESRDFYTFVKRMRQAF</sequence>
<feature type="non-terminal residue" evidence="1">
    <location>
        <position position="101"/>
    </location>
</feature>
<evidence type="ECO:0000313" key="2">
    <source>
        <dbReference type="Proteomes" id="UP000789920"/>
    </source>
</evidence>
<accession>A0ACA9SEA5</accession>
<feature type="non-terminal residue" evidence="1">
    <location>
        <position position="1"/>
    </location>
</feature>
<dbReference type="EMBL" id="CAJVQC010116619">
    <property type="protein sequence ID" value="CAG8837091.1"/>
    <property type="molecule type" value="Genomic_DNA"/>
</dbReference>
<keyword evidence="2" id="KW-1185">Reference proteome</keyword>
<proteinExistence type="predicted"/>
<dbReference type="Proteomes" id="UP000789920">
    <property type="component" value="Unassembled WGS sequence"/>
</dbReference>
<organism evidence="1 2">
    <name type="scientific">Racocetra persica</name>
    <dbReference type="NCBI Taxonomy" id="160502"/>
    <lineage>
        <taxon>Eukaryota</taxon>
        <taxon>Fungi</taxon>
        <taxon>Fungi incertae sedis</taxon>
        <taxon>Mucoromycota</taxon>
        <taxon>Glomeromycotina</taxon>
        <taxon>Glomeromycetes</taxon>
        <taxon>Diversisporales</taxon>
        <taxon>Gigasporaceae</taxon>
        <taxon>Racocetra</taxon>
    </lineage>
</organism>